<feature type="compositionally biased region" description="Low complexity" evidence="1">
    <location>
        <begin position="100"/>
        <end position="113"/>
    </location>
</feature>
<accession>B8B8N8</accession>
<dbReference type="AlphaFoldDB" id="B8B8N8"/>
<evidence type="ECO:0000313" key="3">
    <source>
        <dbReference type="Proteomes" id="UP000007015"/>
    </source>
</evidence>
<evidence type="ECO:0000256" key="1">
    <source>
        <dbReference type="SAM" id="MobiDB-lite"/>
    </source>
</evidence>
<feature type="region of interest" description="Disordered" evidence="1">
    <location>
        <begin position="86"/>
        <end position="113"/>
    </location>
</feature>
<dbReference type="EMBL" id="CM000133">
    <property type="protein sequence ID" value="EEC83174.1"/>
    <property type="molecule type" value="Genomic_DNA"/>
</dbReference>
<organism evidence="2 3">
    <name type="scientific">Oryza sativa subsp. indica</name>
    <name type="common">Rice</name>
    <dbReference type="NCBI Taxonomy" id="39946"/>
    <lineage>
        <taxon>Eukaryota</taxon>
        <taxon>Viridiplantae</taxon>
        <taxon>Streptophyta</taxon>
        <taxon>Embryophyta</taxon>
        <taxon>Tracheophyta</taxon>
        <taxon>Spermatophyta</taxon>
        <taxon>Magnoliopsida</taxon>
        <taxon>Liliopsida</taxon>
        <taxon>Poales</taxon>
        <taxon>Poaceae</taxon>
        <taxon>BOP clade</taxon>
        <taxon>Oryzoideae</taxon>
        <taxon>Oryzeae</taxon>
        <taxon>Oryzinae</taxon>
        <taxon>Oryza</taxon>
        <taxon>Oryza sativa</taxon>
    </lineage>
</organism>
<protein>
    <submittedName>
        <fullName evidence="2">Uncharacterized protein</fullName>
    </submittedName>
</protein>
<gene>
    <name evidence="2" type="ORF">OsI_28405</name>
</gene>
<keyword evidence="3" id="KW-1185">Reference proteome</keyword>
<sequence length="249" mass="26653">MEPSSPPYVAEADLPIGAAGERRHACSANYDHRGGVGGWEDDDFEFAPLLPQRRRLRGECRRPRTSAAAVAACRGTAVVHAVLTQPPTPVKQRTPRRRQAAAAAEAKSSAAPASAAAAAARRVRWHEMAFGSVRVPAAMDMGEIRRRLHARRRRLAYGDGEAGDAAAAAAGWAPWRLIRSLSCKGIEAVAVAAAAAPVFEKEFPMSRSLGEPSSASVIGHSKLHSGAHRSSIVPSYTEGWRQKIERVRG</sequence>
<dbReference type="Gramene" id="BGIOSGA028276-TA">
    <property type="protein sequence ID" value="BGIOSGA028276-PA"/>
    <property type="gene ID" value="BGIOSGA028276"/>
</dbReference>
<dbReference type="Proteomes" id="UP000007015">
    <property type="component" value="Chromosome 8"/>
</dbReference>
<dbReference type="HOGENOM" id="CLU_097715_0_0_1"/>
<name>B8B8N8_ORYSI</name>
<dbReference type="OMA" id="AAYEHRC"/>
<dbReference type="PANTHER" id="PTHR34130:SF5">
    <property type="entry name" value="OS08G0243800 PROTEIN"/>
    <property type="match status" value="1"/>
</dbReference>
<proteinExistence type="predicted"/>
<reference evidence="2 3" key="1">
    <citation type="journal article" date="2005" name="PLoS Biol.">
        <title>The genomes of Oryza sativa: a history of duplications.</title>
        <authorList>
            <person name="Yu J."/>
            <person name="Wang J."/>
            <person name="Lin W."/>
            <person name="Li S."/>
            <person name="Li H."/>
            <person name="Zhou J."/>
            <person name="Ni P."/>
            <person name="Dong W."/>
            <person name="Hu S."/>
            <person name="Zeng C."/>
            <person name="Zhang J."/>
            <person name="Zhang Y."/>
            <person name="Li R."/>
            <person name="Xu Z."/>
            <person name="Li S."/>
            <person name="Li X."/>
            <person name="Zheng H."/>
            <person name="Cong L."/>
            <person name="Lin L."/>
            <person name="Yin J."/>
            <person name="Geng J."/>
            <person name="Li G."/>
            <person name="Shi J."/>
            <person name="Liu J."/>
            <person name="Lv H."/>
            <person name="Li J."/>
            <person name="Wang J."/>
            <person name="Deng Y."/>
            <person name="Ran L."/>
            <person name="Shi X."/>
            <person name="Wang X."/>
            <person name="Wu Q."/>
            <person name="Li C."/>
            <person name="Ren X."/>
            <person name="Wang J."/>
            <person name="Wang X."/>
            <person name="Li D."/>
            <person name="Liu D."/>
            <person name="Zhang X."/>
            <person name="Ji Z."/>
            <person name="Zhao W."/>
            <person name="Sun Y."/>
            <person name="Zhang Z."/>
            <person name="Bao J."/>
            <person name="Han Y."/>
            <person name="Dong L."/>
            <person name="Ji J."/>
            <person name="Chen P."/>
            <person name="Wu S."/>
            <person name="Liu J."/>
            <person name="Xiao Y."/>
            <person name="Bu D."/>
            <person name="Tan J."/>
            <person name="Yang L."/>
            <person name="Ye C."/>
            <person name="Zhang J."/>
            <person name="Xu J."/>
            <person name="Zhou Y."/>
            <person name="Yu Y."/>
            <person name="Zhang B."/>
            <person name="Zhuang S."/>
            <person name="Wei H."/>
            <person name="Liu B."/>
            <person name="Lei M."/>
            <person name="Yu H."/>
            <person name="Li Y."/>
            <person name="Xu H."/>
            <person name="Wei S."/>
            <person name="He X."/>
            <person name="Fang L."/>
            <person name="Zhang Z."/>
            <person name="Zhang Y."/>
            <person name="Huang X."/>
            <person name="Su Z."/>
            <person name="Tong W."/>
            <person name="Li J."/>
            <person name="Tong Z."/>
            <person name="Li S."/>
            <person name="Ye J."/>
            <person name="Wang L."/>
            <person name="Fang L."/>
            <person name="Lei T."/>
            <person name="Chen C."/>
            <person name="Chen H."/>
            <person name="Xu Z."/>
            <person name="Li H."/>
            <person name="Huang H."/>
            <person name="Zhang F."/>
            <person name="Xu H."/>
            <person name="Li N."/>
            <person name="Zhao C."/>
            <person name="Li S."/>
            <person name="Dong L."/>
            <person name="Huang Y."/>
            <person name="Li L."/>
            <person name="Xi Y."/>
            <person name="Qi Q."/>
            <person name="Li W."/>
            <person name="Zhang B."/>
            <person name="Hu W."/>
            <person name="Zhang Y."/>
            <person name="Tian X."/>
            <person name="Jiao Y."/>
            <person name="Liang X."/>
            <person name="Jin J."/>
            <person name="Gao L."/>
            <person name="Zheng W."/>
            <person name="Hao B."/>
            <person name="Liu S."/>
            <person name="Wang W."/>
            <person name="Yuan L."/>
            <person name="Cao M."/>
            <person name="McDermott J."/>
            <person name="Samudrala R."/>
            <person name="Wang J."/>
            <person name="Wong G.K."/>
            <person name="Yang H."/>
        </authorList>
    </citation>
    <scope>NUCLEOTIDE SEQUENCE [LARGE SCALE GENOMIC DNA]</scope>
    <source>
        <strain evidence="3">cv. 93-11</strain>
    </source>
</reference>
<evidence type="ECO:0000313" key="2">
    <source>
        <dbReference type="EMBL" id="EEC83174.1"/>
    </source>
</evidence>
<dbReference type="PANTHER" id="PTHR34130">
    <property type="entry name" value="OS08G0243800 PROTEIN"/>
    <property type="match status" value="1"/>
</dbReference>